<evidence type="ECO:0000313" key="2">
    <source>
        <dbReference type="EMBL" id="CAG6692507.1"/>
    </source>
</evidence>
<organism evidence="2">
    <name type="scientific">Cacopsylla melanoneura</name>
    <dbReference type="NCBI Taxonomy" id="428564"/>
    <lineage>
        <taxon>Eukaryota</taxon>
        <taxon>Metazoa</taxon>
        <taxon>Ecdysozoa</taxon>
        <taxon>Arthropoda</taxon>
        <taxon>Hexapoda</taxon>
        <taxon>Insecta</taxon>
        <taxon>Pterygota</taxon>
        <taxon>Neoptera</taxon>
        <taxon>Paraneoptera</taxon>
        <taxon>Hemiptera</taxon>
        <taxon>Sternorrhyncha</taxon>
        <taxon>Psylloidea</taxon>
        <taxon>Psyllidae</taxon>
        <taxon>Psyllinae</taxon>
        <taxon>Cacopsylla</taxon>
    </lineage>
</organism>
<accession>A0A8D8XD19</accession>
<evidence type="ECO:0000256" key="1">
    <source>
        <dbReference type="SAM" id="SignalP"/>
    </source>
</evidence>
<feature type="chain" id="PRO_5034540615" description="Secreted protein" evidence="1">
    <location>
        <begin position="34"/>
        <end position="100"/>
    </location>
</feature>
<proteinExistence type="predicted"/>
<reference evidence="2" key="1">
    <citation type="submission" date="2021-05" db="EMBL/GenBank/DDBJ databases">
        <authorList>
            <person name="Alioto T."/>
            <person name="Alioto T."/>
            <person name="Gomez Garrido J."/>
        </authorList>
    </citation>
    <scope>NUCLEOTIDE SEQUENCE</scope>
</reference>
<dbReference type="EMBL" id="HBUF01307640">
    <property type="protein sequence ID" value="CAG6692507.1"/>
    <property type="molecule type" value="Transcribed_RNA"/>
</dbReference>
<keyword evidence="1" id="KW-0732">Signal</keyword>
<sequence length="100" mass="11425">MSTSFIDGHWIRIGRSLRTASVLLFCTWNTVDTATLNRSDSSRIPSLEPMYLRNICNIFSGLTGSLPWVVHSSLELPWTTRRFNSISAEDRVILNLNRLK</sequence>
<dbReference type="AlphaFoldDB" id="A0A8D8XD19"/>
<protein>
    <recommendedName>
        <fullName evidence="3">Secreted protein</fullName>
    </recommendedName>
</protein>
<evidence type="ECO:0008006" key="3">
    <source>
        <dbReference type="Google" id="ProtNLM"/>
    </source>
</evidence>
<feature type="signal peptide" evidence="1">
    <location>
        <begin position="1"/>
        <end position="33"/>
    </location>
</feature>
<name>A0A8D8XD19_9HEMI</name>